<dbReference type="KEGG" id="tcd:AAIA72_09995"/>
<sequence>MLRDIKKTRTLLRQFRAFQCLKKRQRLRHRDRLDTLLIKTDKRIHNLTRALARTPDSPCPEMRGQLWCGWKPCELKS</sequence>
<dbReference type="RefSeq" id="WP_369600176.1">
    <property type="nucleotide sequence ID" value="NZ_CP154858.1"/>
</dbReference>
<dbReference type="EMBL" id="CP154858">
    <property type="protein sequence ID" value="XDT71137.1"/>
    <property type="molecule type" value="Genomic_DNA"/>
</dbReference>
<protein>
    <recommendedName>
        <fullName evidence="2">CHAD domain-containing protein</fullName>
    </recommendedName>
</protein>
<reference evidence="1" key="1">
    <citation type="submission" date="2024-05" db="EMBL/GenBank/DDBJ databases">
        <title>Genome sequencing of novel strain.</title>
        <authorList>
            <person name="Ganbat D."/>
            <person name="Ganbat S."/>
            <person name="Lee S.-J."/>
        </authorList>
    </citation>
    <scope>NUCLEOTIDE SEQUENCE</scope>
    <source>
        <strain evidence="1">SMD15-11</strain>
    </source>
</reference>
<dbReference type="AlphaFoldDB" id="A0AB39USA9"/>
<evidence type="ECO:0000313" key="1">
    <source>
        <dbReference type="EMBL" id="XDT71137.1"/>
    </source>
</evidence>
<evidence type="ECO:0008006" key="2">
    <source>
        <dbReference type="Google" id="ProtNLM"/>
    </source>
</evidence>
<accession>A0AB39USA9</accession>
<name>A0AB39USA9_9GAMM</name>
<gene>
    <name evidence="1" type="ORF">AAIA72_09995</name>
</gene>
<proteinExistence type="predicted"/>
<organism evidence="1">
    <name type="scientific">Thermohahella caldifontis</name>
    <dbReference type="NCBI Taxonomy" id="3142973"/>
    <lineage>
        <taxon>Bacteria</taxon>
        <taxon>Pseudomonadati</taxon>
        <taxon>Pseudomonadota</taxon>
        <taxon>Gammaproteobacteria</taxon>
        <taxon>Oceanospirillales</taxon>
        <taxon>Hahellaceae</taxon>
        <taxon>Thermohahella</taxon>
    </lineage>
</organism>